<dbReference type="InterPro" id="IPR027939">
    <property type="entry name" value="NMT1/THI5"/>
</dbReference>
<comment type="caution">
    <text evidence="3">The sequence shown here is derived from an EMBL/GenBank/DDBJ whole genome shotgun (WGS) entry which is preliminary data.</text>
</comment>
<evidence type="ECO:0000259" key="2">
    <source>
        <dbReference type="Pfam" id="PF09084"/>
    </source>
</evidence>
<feature type="domain" description="SsuA/THI5-like" evidence="2">
    <location>
        <begin position="60"/>
        <end position="264"/>
    </location>
</feature>
<evidence type="ECO:0000256" key="1">
    <source>
        <dbReference type="SAM" id="SignalP"/>
    </source>
</evidence>
<sequence>MMQKQTIPDWPIRRLAVLMFAMTLVAACGNDAKGGETSGTGSSGAEKVKVTAVTNWFAQAEHGGLYAALEKGFYEEAGLDMTIEPGGPQVSSTQIVASGKAQFGMGQADQILLARESGIPLVVIFASFETSPQGLMVHKEENIASPAELEGRNVYVASGASYWEYLKKAYNLQDVQEMAYTGSLAPFLADGKVAIQGYVTSEPYEMREQNVDVDFLLNADFGYNPYANVLFTTESYLKENPEIVKAFVNATAKGFDYFKEHYEEINPVIQKENPDMPLEKLNYAAEAMIPLVYGEEAQKSGVGRMTQERWDTLAQQMTEAGMLKEKPDVTQVFTNEFFE</sequence>
<evidence type="ECO:0000313" key="4">
    <source>
        <dbReference type="Proteomes" id="UP000680304"/>
    </source>
</evidence>
<dbReference type="PANTHER" id="PTHR31528">
    <property type="entry name" value="4-AMINO-5-HYDROXYMETHYL-2-METHYLPYRIMIDINE PHOSPHATE SYNTHASE THI11-RELATED"/>
    <property type="match status" value="1"/>
</dbReference>
<dbReference type="Pfam" id="PF09084">
    <property type="entry name" value="NMT1"/>
    <property type="match status" value="1"/>
</dbReference>
<dbReference type="InterPro" id="IPR015168">
    <property type="entry name" value="SsuA/THI5"/>
</dbReference>
<dbReference type="Proteomes" id="UP000680304">
    <property type="component" value="Unassembled WGS sequence"/>
</dbReference>
<reference evidence="3 4" key="1">
    <citation type="submission" date="2021-04" db="EMBL/GenBank/DDBJ databases">
        <title>Draft genome sequence of Paenibacillus cisolokensis, LC2-13A.</title>
        <authorList>
            <person name="Uke A."/>
            <person name="Chhe C."/>
            <person name="Baramee S."/>
            <person name="Kosugi A."/>
        </authorList>
    </citation>
    <scope>NUCLEOTIDE SEQUENCE [LARGE SCALE GENOMIC DNA]</scope>
    <source>
        <strain evidence="3 4">LC2-13A</strain>
    </source>
</reference>
<name>A0ABQ4N0R6_9BACL</name>
<keyword evidence="4" id="KW-1185">Reference proteome</keyword>
<accession>A0ABQ4N0R6</accession>
<feature type="chain" id="PRO_5046889132" evidence="1">
    <location>
        <begin position="27"/>
        <end position="339"/>
    </location>
</feature>
<feature type="signal peptide" evidence="1">
    <location>
        <begin position="1"/>
        <end position="26"/>
    </location>
</feature>
<evidence type="ECO:0000313" key="3">
    <source>
        <dbReference type="EMBL" id="GIQ61776.1"/>
    </source>
</evidence>
<dbReference type="PANTHER" id="PTHR31528:SF3">
    <property type="entry name" value="THIAMINE BIOSYNTHESIS PROTEIN HI_0357-RELATED"/>
    <property type="match status" value="1"/>
</dbReference>
<keyword evidence="1" id="KW-0732">Signal</keyword>
<dbReference type="RefSeq" id="WP_244863150.1">
    <property type="nucleotide sequence ID" value="NZ_BOVJ01000009.1"/>
</dbReference>
<proteinExistence type="predicted"/>
<organism evidence="3 4">
    <name type="scientific">Paenibacillus cisolokensis</name>
    <dbReference type="NCBI Taxonomy" id="1658519"/>
    <lineage>
        <taxon>Bacteria</taxon>
        <taxon>Bacillati</taxon>
        <taxon>Bacillota</taxon>
        <taxon>Bacilli</taxon>
        <taxon>Bacillales</taxon>
        <taxon>Paenibacillaceae</taxon>
        <taxon>Paenibacillus</taxon>
    </lineage>
</organism>
<gene>
    <name evidence="3" type="ORF">PACILC2_03440</name>
</gene>
<dbReference type="Gene3D" id="3.40.190.10">
    <property type="entry name" value="Periplasmic binding protein-like II"/>
    <property type="match status" value="2"/>
</dbReference>
<protein>
    <submittedName>
        <fullName evidence="3">ABC transporter permease</fullName>
    </submittedName>
</protein>
<dbReference type="SUPFAM" id="SSF53850">
    <property type="entry name" value="Periplasmic binding protein-like II"/>
    <property type="match status" value="1"/>
</dbReference>
<dbReference type="PROSITE" id="PS51257">
    <property type="entry name" value="PROKAR_LIPOPROTEIN"/>
    <property type="match status" value="1"/>
</dbReference>
<dbReference type="EMBL" id="BOVJ01000009">
    <property type="protein sequence ID" value="GIQ61776.1"/>
    <property type="molecule type" value="Genomic_DNA"/>
</dbReference>